<protein>
    <submittedName>
        <fullName evidence="1">Conjugal transfer protein TraD</fullName>
    </submittedName>
</protein>
<dbReference type="AlphaFoldDB" id="A0A734YHX1"/>
<feature type="non-terminal residue" evidence="1">
    <location>
        <position position="26"/>
    </location>
</feature>
<sequence>MDNETKRSRTEKTLKQKVAFAQLELN</sequence>
<reference evidence="1" key="1">
    <citation type="journal article" date="2018" name="Genome Biol.">
        <title>SKESA: strategic k-mer extension for scrupulous assemblies.</title>
        <authorList>
            <person name="Souvorov A."/>
            <person name="Agarwala R."/>
            <person name="Lipman D.J."/>
        </authorList>
    </citation>
    <scope>NUCLEOTIDE SEQUENCE</scope>
    <source>
        <strain evidence="1">15-5351</strain>
    </source>
</reference>
<gene>
    <name evidence="1" type="ORF">G4K79_004645</name>
</gene>
<comment type="caution">
    <text evidence="1">The sequence shown here is derived from an EMBL/GenBank/DDBJ whole genome shotgun (WGS) entry which is preliminary data.</text>
</comment>
<name>A0A734YHX1_SALER</name>
<proteinExistence type="predicted"/>
<dbReference type="EMBL" id="DAASRB010000103">
    <property type="protein sequence ID" value="HAE6675014.1"/>
    <property type="molecule type" value="Genomic_DNA"/>
</dbReference>
<organism evidence="1">
    <name type="scientific">Salmonella enterica</name>
    <name type="common">Salmonella choleraesuis</name>
    <dbReference type="NCBI Taxonomy" id="28901"/>
    <lineage>
        <taxon>Bacteria</taxon>
        <taxon>Pseudomonadati</taxon>
        <taxon>Pseudomonadota</taxon>
        <taxon>Gammaproteobacteria</taxon>
        <taxon>Enterobacterales</taxon>
        <taxon>Enterobacteriaceae</taxon>
        <taxon>Salmonella</taxon>
    </lineage>
</organism>
<reference evidence="1" key="2">
    <citation type="submission" date="2018-07" db="EMBL/GenBank/DDBJ databases">
        <authorList>
            <consortium name="NCBI Pathogen Detection Project"/>
        </authorList>
    </citation>
    <scope>NUCLEOTIDE SEQUENCE</scope>
    <source>
        <strain evidence="1">15-5351</strain>
    </source>
</reference>
<evidence type="ECO:0000313" key="1">
    <source>
        <dbReference type="EMBL" id="HAE6675014.1"/>
    </source>
</evidence>
<accession>A0A734YHX1</accession>